<dbReference type="InterPro" id="IPR006680">
    <property type="entry name" value="Amidohydro-rel"/>
</dbReference>
<dbReference type="NCBIfam" id="NF009685">
    <property type="entry name" value="PRK13206.1"/>
    <property type="match status" value="1"/>
</dbReference>
<dbReference type="InterPro" id="IPR029754">
    <property type="entry name" value="Urease_Ni-bd"/>
</dbReference>
<keyword evidence="12" id="KW-1185">Reference proteome</keyword>
<dbReference type="InterPro" id="IPR005848">
    <property type="entry name" value="Urease_asu"/>
</dbReference>
<accession>A0ABT3BL57</accession>
<comment type="pathway">
    <text evidence="1 5">Nitrogen metabolism; urea degradation; CO(2) and NH(3) from urea (urease route): step 1/1.</text>
</comment>
<protein>
    <recommendedName>
        <fullName evidence="5 6">Urease subunit alpha</fullName>
        <ecNumber evidence="5 6">3.5.1.5</ecNumber>
    </recommendedName>
    <alternativeName>
        <fullName evidence="5">Urea amidohydrolase subunit alpha</fullName>
    </alternativeName>
</protein>
<dbReference type="HAMAP" id="MF_01953">
    <property type="entry name" value="Urease_alpha"/>
    <property type="match status" value="1"/>
</dbReference>
<dbReference type="NCBIfam" id="TIGR01792">
    <property type="entry name" value="urease_alph"/>
    <property type="match status" value="1"/>
</dbReference>
<dbReference type="Gene3D" id="3.20.20.140">
    <property type="entry name" value="Metal-dependent hydrolases"/>
    <property type="match status" value="1"/>
</dbReference>
<dbReference type="RefSeq" id="WP_263846512.1">
    <property type="nucleotide sequence ID" value="NZ_JALIEB010000037.1"/>
</dbReference>
<feature type="binding site" description="via carbamate group" evidence="5">
    <location>
        <position position="219"/>
    </location>
    <ligand>
        <name>Ni(2+)</name>
        <dbReference type="ChEBI" id="CHEBI:49786"/>
        <label>2</label>
    </ligand>
</feature>
<comment type="catalytic activity">
    <reaction evidence="5 8">
        <text>urea + 2 H2O + H(+) = hydrogencarbonate + 2 NH4(+)</text>
        <dbReference type="Rhea" id="RHEA:20557"/>
        <dbReference type="ChEBI" id="CHEBI:15377"/>
        <dbReference type="ChEBI" id="CHEBI:15378"/>
        <dbReference type="ChEBI" id="CHEBI:16199"/>
        <dbReference type="ChEBI" id="CHEBI:17544"/>
        <dbReference type="ChEBI" id="CHEBI:28938"/>
        <dbReference type="EC" id="3.5.1.5"/>
    </reaction>
</comment>
<dbReference type="NCBIfam" id="NF009686">
    <property type="entry name" value="PRK13207.1"/>
    <property type="match status" value="1"/>
</dbReference>
<dbReference type="InterPro" id="IPR050112">
    <property type="entry name" value="Urease_alpha_subunit"/>
</dbReference>
<feature type="domain" description="Urease" evidence="10">
    <location>
        <begin position="131"/>
        <end position="569"/>
    </location>
</feature>
<dbReference type="PANTHER" id="PTHR43440">
    <property type="entry name" value="UREASE"/>
    <property type="match status" value="1"/>
</dbReference>
<feature type="binding site" evidence="5 7">
    <location>
        <position position="221"/>
    </location>
    <ligand>
        <name>substrate</name>
    </ligand>
</feature>
<dbReference type="InterPro" id="IPR011612">
    <property type="entry name" value="Urease_alpha_N_dom"/>
</dbReference>
<name>A0ABT3BL57_9RHOB</name>
<dbReference type="Proteomes" id="UP001208690">
    <property type="component" value="Unassembled WGS sequence"/>
</dbReference>
<dbReference type="EMBL" id="JALIEB010000037">
    <property type="protein sequence ID" value="MCV3274307.1"/>
    <property type="molecule type" value="Genomic_DNA"/>
</dbReference>
<evidence type="ECO:0000259" key="10">
    <source>
        <dbReference type="PROSITE" id="PS51368"/>
    </source>
</evidence>
<evidence type="ECO:0000256" key="2">
    <source>
        <dbReference type="ARBA" id="ARBA00022596"/>
    </source>
</evidence>
<dbReference type="Pfam" id="PF01979">
    <property type="entry name" value="Amidohydro_1"/>
    <property type="match status" value="1"/>
</dbReference>
<evidence type="ECO:0000313" key="11">
    <source>
        <dbReference type="EMBL" id="MCV3274307.1"/>
    </source>
</evidence>
<sequence>MPATISRSSYAAMFGPTTGDKVRLADTDLIIEVERDHTIYGEEVKFGGGKVIRDGMGQSQVTRAGGAVDTVITNALIVDHTGIYKADVGLKDGRIHKIGKAGNPDTQPGVDIIVGPGTEAIAGEGKILTAGGFDSHIHFICPQQIDDALHSGVTTMLGGGTGPAHGTLATTCTPGPWHIGRMLQSVDHFAMNIGVSGKGNASQPEALVEMVEGGACALKLHEDWGTTPGAIDCCLSVADDMDVQVMIHTDTLNESGFVENTVAAMKGRTIHAFHTEGAGGGHAPDIIKICGDANVLPSSTNPTRPFTVNTLEEHLDMLMVCHHLDKSIPEDVAFAESRIRRETIAAEDILHDMGAFSIIASDSQAMGRVGEVLIRTWQTADKMKKQRGRLAEETGENDNLRVRRYIAKYTINPAIAHGISHEIGSIEEGKRADLCLWNTAFFGVKPEMVLMAGTIVCAQMGDPNASIPTPQPVYTRPMFGSFGRSVEHSAVTFVSAAAQAAGLRDQLGLRKETVAVQKTRGIGKKDLILNDALPEIEVNPETYEVRADGELLTCQPAEVLPMAQRYFMF</sequence>
<comment type="PTM">
    <text evidence="5">Carboxylation allows a single lysine to coordinate two nickel ions.</text>
</comment>
<evidence type="ECO:0000256" key="3">
    <source>
        <dbReference type="ARBA" id="ARBA00022723"/>
    </source>
</evidence>
<dbReference type="InterPro" id="IPR017951">
    <property type="entry name" value="Urease_asu_c"/>
</dbReference>
<evidence type="ECO:0000256" key="7">
    <source>
        <dbReference type="PROSITE-ProRule" id="PRU00700"/>
    </source>
</evidence>
<feature type="modified residue" description="N6-carboxylysine" evidence="5">
    <location>
        <position position="219"/>
    </location>
</feature>
<comment type="subcellular location">
    <subcellularLocation>
        <location evidence="5 7">Cytoplasm</location>
    </subcellularLocation>
</comment>
<evidence type="ECO:0000256" key="9">
    <source>
        <dbReference type="RuleBase" id="RU004158"/>
    </source>
</evidence>
<keyword evidence="4 5" id="KW-0378">Hydrolase</keyword>
<evidence type="ECO:0000256" key="5">
    <source>
        <dbReference type="HAMAP-Rule" id="MF_01953"/>
    </source>
</evidence>
<dbReference type="PANTHER" id="PTHR43440:SF1">
    <property type="entry name" value="UREASE"/>
    <property type="match status" value="1"/>
</dbReference>
<keyword evidence="5 7" id="KW-0963">Cytoplasm</keyword>
<keyword evidence="3 5" id="KW-0479">Metal-binding</keyword>
<dbReference type="CDD" id="cd00375">
    <property type="entry name" value="Urease_alpha"/>
    <property type="match status" value="1"/>
</dbReference>
<evidence type="ECO:0000256" key="1">
    <source>
        <dbReference type="ARBA" id="ARBA00004897"/>
    </source>
</evidence>
<feature type="binding site" evidence="5">
    <location>
        <position position="248"/>
    </location>
    <ligand>
        <name>Ni(2+)</name>
        <dbReference type="ChEBI" id="CHEBI:49786"/>
        <label>2</label>
    </ligand>
</feature>
<comment type="caution">
    <text evidence="11">The sequence shown here is derived from an EMBL/GenBank/DDBJ whole genome shotgun (WGS) entry which is preliminary data.</text>
</comment>
<dbReference type="InterPro" id="IPR011059">
    <property type="entry name" value="Metal-dep_hydrolase_composite"/>
</dbReference>
<dbReference type="PROSITE" id="PS51368">
    <property type="entry name" value="UREASE_3"/>
    <property type="match status" value="1"/>
</dbReference>
<dbReference type="InterPro" id="IPR017950">
    <property type="entry name" value="Urease_AS"/>
</dbReference>
<evidence type="ECO:0000256" key="6">
    <source>
        <dbReference type="NCBIfam" id="TIGR01792"/>
    </source>
</evidence>
<evidence type="ECO:0000313" key="12">
    <source>
        <dbReference type="Proteomes" id="UP001208690"/>
    </source>
</evidence>
<dbReference type="SUPFAM" id="SSF51556">
    <property type="entry name" value="Metallo-dependent hydrolases"/>
    <property type="match status" value="1"/>
</dbReference>
<proteinExistence type="inferred from homology"/>
<evidence type="ECO:0000256" key="4">
    <source>
        <dbReference type="ARBA" id="ARBA00022801"/>
    </source>
</evidence>
<organism evidence="11 12">
    <name type="scientific">Roseobacter sinensis</name>
    <dbReference type="NCBI Taxonomy" id="2931391"/>
    <lineage>
        <taxon>Bacteria</taxon>
        <taxon>Pseudomonadati</taxon>
        <taxon>Pseudomonadota</taxon>
        <taxon>Alphaproteobacteria</taxon>
        <taxon>Rhodobacterales</taxon>
        <taxon>Roseobacteraceae</taxon>
        <taxon>Roseobacter</taxon>
    </lineage>
</organism>
<dbReference type="PROSITE" id="PS01120">
    <property type="entry name" value="UREASE_1"/>
    <property type="match status" value="1"/>
</dbReference>
<dbReference type="Gene3D" id="2.30.40.10">
    <property type="entry name" value="Urease, subunit C, domain 1"/>
    <property type="match status" value="1"/>
</dbReference>
<feature type="binding site" evidence="5">
    <location>
        <position position="136"/>
    </location>
    <ligand>
        <name>Ni(2+)</name>
        <dbReference type="ChEBI" id="CHEBI:49786"/>
        <label>1</label>
    </ligand>
</feature>
<dbReference type="PROSITE" id="PS00145">
    <property type="entry name" value="UREASE_2"/>
    <property type="match status" value="1"/>
</dbReference>
<feature type="binding site" evidence="5">
    <location>
        <position position="362"/>
    </location>
    <ligand>
        <name>Ni(2+)</name>
        <dbReference type="ChEBI" id="CHEBI:49786"/>
        <label>1</label>
    </ligand>
</feature>
<dbReference type="SUPFAM" id="SSF51338">
    <property type="entry name" value="Composite domain of metallo-dependent hydrolases"/>
    <property type="match status" value="2"/>
</dbReference>
<dbReference type="EC" id="3.5.1.5" evidence="5 6"/>
<feature type="active site" description="Proton donor" evidence="5 7">
    <location>
        <position position="322"/>
    </location>
</feature>
<feature type="binding site" evidence="5">
    <location>
        <position position="274"/>
    </location>
    <ligand>
        <name>Ni(2+)</name>
        <dbReference type="ChEBI" id="CHEBI:49786"/>
        <label>2</label>
    </ligand>
</feature>
<comment type="subunit">
    <text evidence="5">Heterotrimer of UreA (gamma), UreB (beta) and UreC (alpha) subunits. Three heterotrimers associate to form the active enzyme.</text>
</comment>
<dbReference type="InterPro" id="IPR032466">
    <property type="entry name" value="Metal_Hydrolase"/>
</dbReference>
<comment type="similarity">
    <text evidence="5 9">Belongs to the metallo-dependent hydrolases superfamily. Urease alpha subunit family.</text>
</comment>
<keyword evidence="2 5" id="KW-0533">Nickel</keyword>
<feature type="binding site" description="via carbamate group" evidence="5">
    <location>
        <position position="219"/>
    </location>
    <ligand>
        <name>Ni(2+)</name>
        <dbReference type="ChEBI" id="CHEBI:49786"/>
        <label>1</label>
    </ligand>
</feature>
<dbReference type="GO" id="GO:0009039">
    <property type="term" value="F:urease activity"/>
    <property type="evidence" value="ECO:0007669"/>
    <property type="project" value="UniProtKB-EC"/>
</dbReference>
<feature type="binding site" evidence="5">
    <location>
        <position position="138"/>
    </location>
    <ligand>
        <name>Ni(2+)</name>
        <dbReference type="ChEBI" id="CHEBI:49786"/>
        <label>1</label>
    </ligand>
</feature>
<dbReference type="PRINTS" id="PR01752">
    <property type="entry name" value="UREASE"/>
</dbReference>
<evidence type="ECO:0000256" key="8">
    <source>
        <dbReference type="RuleBase" id="RU000510"/>
    </source>
</evidence>
<dbReference type="Pfam" id="PF00449">
    <property type="entry name" value="Urease_alpha"/>
    <property type="match status" value="1"/>
</dbReference>
<comment type="cofactor">
    <cofactor evidence="5 8">
        <name>Ni cation</name>
        <dbReference type="ChEBI" id="CHEBI:25516"/>
    </cofactor>
    <text evidence="5 8">Binds 2 nickel ions per subunit.</text>
</comment>
<reference evidence="11 12" key="1">
    <citation type="submission" date="2022-04" db="EMBL/GenBank/DDBJ databases">
        <title>Roseobacter sp. WL0113 is a bacterium isolated from neritic sediment.</title>
        <authorList>
            <person name="Wang L."/>
            <person name="He W."/>
            <person name="Zhang D.-F."/>
        </authorList>
    </citation>
    <scope>NUCLEOTIDE SEQUENCE [LARGE SCALE GENOMIC DNA]</scope>
    <source>
        <strain evidence="11 12">WL0113</strain>
    </source>
</reference>
<gene>
    <name evidence="5 11" type="primary">ureC</name>
    <name evidence="11" type="ORF">MUB52_22990</name>
</gene>